<reference evidence="3" key="1">
    <citation type="submission" date="2025-08" db="UniProtKB">
        <authorList>
            <consortium name="RefSeq"/>
        </authorList>
    </citation>
    <scope>IDENTIFICATION</scope>
</reference>
<dbReference type="Proteomes" id="UP000079169">
    <property type="component" value="Unplaced"/>
</dbReference>
<protein>
    <submittedName>
        <fullName evidence="3">Uncharacterized protein LOC108252005</fullName>
    </submittedName>
</protein>
<keyword evidence="2" id="KW-1185">Reference proteome</keyword>
<dbReference type="PaxDb" id="121845-A0A1S4E7Q4"/>
<dbReference type="STRING" id="121845.A0A1S4E7Q4"/>
<name>A0A1S4E7Q4_DIACI</name>
<accession>A0A1S4E7Q4</accession>
<dbReference type="GeneID" id="108252005"/>
<organism evidence="2 3">
    <name type="scientific">Diaphorina citri</name>
    <name type="common">Asian citrus psyllid</name>
    <dbReference type="NCBI Taxonomy" id="121845"/>
    <lineage>
        <taxon>Eukaryota</taxon>
        <taxon>Metazoa</taxon>
        <taxon>Ecdysozoa</taxon>
        <taxon>Arthropoda</taxon>
        <taxon>Hexapoda</taxon>
        <taxon>Insecta</taxon>
        <taxon>Pterygota</taxon>
        <taxon>Neoptera</taxon>
        <taxon>Paraneoptera</taxon>
        <taxon>Hemiptera</taxon>
        <taxon>Sternorrhyncha</taxon>
        <taxon>Psylloidea</taxon>
        <taxon>Psyllidae</taxon>
        <taxon>Diaphorininae</taxon>
        <taxon>Diaphorina</taxon>
    </lineage>
</organism>
<evidence type="ECO:0000259" key="1">
    <source>
        <dbReference type="PROSITE" id="PS00028"/>
    </source>
</evidence>
<dbReference type="RefSeq" id="XP_017298233.1">
    <property type="nucleotide sequence ID" value="XM_017442744.2"/>
</dbReference>
<sequence length="200" mass="23393">MLAVCYKNNKCTLYNTGVPLSYSPRMEGYDSTPVLECKSCERYGTEQYLKLYNCFCQDRICVNQTTRWNCLICKDPEKKFNSIISVFNHWCNKHKHSHDEHGMLFQCTLCQPSKRTGFPLHSLMEHVIGSHFTMAKCKLCSELFINVPAIVNHLTFDHDINKSHSVHIDDHVLRIDFVHYLQRFTLSPNHSLRNYCLKVT</sequence>
<dbReference type="InterPro" id="IPR013087">
    <property type="entry name" value="Znf_C2H2_type"/>
</dbReference>
<dbReference type="AlphaFoldDB" id="A0A1S4E7Q4"/>
<evidence type="ECO:0000313" key="3">
    <source>
        <dbReference type="RefSeq" id="XP_017298233.1"/>
    </source>
</evidence>
<dbReference type="PROSITE" id="PS00028">
    <property type="entry name" value="ZINC_FINGER_C2H2_1"/>
    <property type="match status" value="1"/>
</dbReference>
<feature type="domain" description="C2H2-type" evidence="1">
    <location>
        <begin position="137"/>
        <end position="158"/>
    </location>
</feature>
<dbReference type="SMART" id="SM00355">
    <property type="entry name" value="ZnF_C2H2"/>
    <property type="match status" value="3"/>
</dbReference>
<gene>
    <name evidence="3" type="primary">LOC108252005</name>
</gene>
<evidence type="ECO:0000313" key="2">
    <source>
        <dbReference type="Proteomes" id="UP000079169"/>
    </source>
</evidence>
<dbReference type="KEGG" id="dci:108252005"/>
<proteinExistence type="predicted"/>